<evidence type="ECO:0000313" key="26">
    <source>
        <dbReference type="Proteomes" id="UP000190312"/>
    </source>
</evidence>
<evidence type="ECO:0000256" key="12">
    <source>
        <dbReference type="ARBA" id="ARBA00022832"/>
    </source>
</evidence>
<keyword evidence="18" id="KW-0119">Carbohydrate metabolism</keyword>
<keyword evidence="16" id="KW-0275">Fatty acid biosynthesis</keyword>
<dbReference type="OrthoDB" id="1600564at2759"/>
<evidence type="ECO:0000256" key="24">
    <source>
        <dbReference type="SAM" id="MobiDB-lite"/>
    </source>
</evidence>
<dbReference type="EMBL" id="MKZY01000001">
    <property type="protein sequence ID" value="OOO13815.1"/>
    <property type="molecule type" value="Genomic_DNA"/>
</dbReference>
<keyword evidence="19" id="KW-0326">Glycosidase</keyword>
<sequence length="1030" mass="114015">MLSLVTSLNTAGLDTKWLSDRGFINMVLVATLFSLFTVSLCRSIPRSSPSSSPYTQATDLKIHDPTVINANGAYYAYGVGEHIVIHQAPGLAGPWKQIGSVLDKDSIIPKGDRAKPWAPTTIEVKGTFYCYYSVSNAGCRDSAIGVATSQSPGPGGWTDHGAIVQSGTGQGSDEHPFNEVNAIDPAVLVTGDKGHLVFGSYWSGIWQVPLNEDFSSVGNTTGLNAHHLAKHPKTERVNSQDQNPDPLCRDSSGRRPVEGAYISYHAPYYYLWLSWGQCCDYDPNNLPPSGEEYSIRVGRSESPHGPFVDKQGKELTQGGGELIYGSNNDVYAPGGQGVITVETGDILYYHYLNTTLSYDFWEARLGYSYLGYVDVLVADLFCRGGQILPHQETIQEFVFVGWASYMSKFYEVLDTVIILAKGRQASLLQIYHHAGVILVAWASIRFEYPPALMLFSFNAGVHALMYTYFALVSIHVAVPRLAKAAITSIQIVQFFIDLIVCHRLNKKCIQPVRQRKLKPLSKRAQLEHKLDGLMTLLASAGQSQPQPQPLSDSVRDMNTDIVTSGTEPPNSDSGLLVTVMSGPGLDQGSEEEACLASFRTEKLPVFPVVHIPDTMSAKDFKQQSPFLWRCIATIQCKHPSRQSELCMSIREVAAKRLLVDCAKNLDLLQGVLMYLTWITYLTQPQKSSLCIYTQMAIGLVFELGLNKPAPPDICMATSNCNAVGHLPHLKASLSTKRTMNERRAVLGCYVLSSLIAQFLGRMDPLRWTPHMEECLTTLAESDESPNDTVLVQITRSRLLADIISQGPWSQNLYDIDTASRAPASFHMKAMQTQLQTLKSKIPVNLAENRSILFHLIHTEVSLYETALSKPATNTGYTDPLHLDHLYACLKALKAFFDLLVAIPVAELTSIALPDLIYTSHCLMTLFRLSTFDHPGWDQATVRGTLDIVSITGQLADRLKQVAQVVGIQNEGESQDPYSRLGMMMLKIRGEWVSRLSDLEAIDIDSTLELPYFNMNQWDLDSFLNWSGEFN</sequence>
<accession>A0A1S9DXP1</accession>
<keyword evidence="17" id="KW-0325">Glycoprotein</keyword>
<dbReference type="InterPro" id="IPR006710">
    <property type="entry name" value="Glyco_hydro_43"/>
</dbReference>
<dbReference type="eggNOG" id="ENOG502S2VU">
    <property type="taxonomic scope" value="Eukaryota"/>
</dbReference>
<dbReference type="Pfam" id="PF01151">
    <property type="entry name" value="ELO"/>
    <property type="match status" value="1"/>
</dbReference>
<dbReference type="VEuPathDB" id="FungiDB:AO090023000167"/>
<evidence type="ECO:0000313" key="25">
    <source>
        <dbReference type="EMBL" id="OOO13815.1"/>
    </source>
</evidence>
<evidence type="ECO:0000256" key="4">
    <source>
        <dbReference type="ARBA" id="ARBA00009865"/>
    </source>
</evidence>
<dbReference type="InterPro" id="IPR023296">
    <property type="entry name" value="Glyco_hydro_beta-prop_sf"/>
</dbReference>
<gene>
    <name evidence="25" type="ORF">OAory_01024100</name>
</gene>
<reference evidence="25 26" key="1">
    <citation type="submission" date="2016-10" db="EMBL/GenBank/DDBJ databases">
        <title>Genome sequencing of Aspergillus oryzae BCC7051.</title>
        <authorList>
            <person name="Thammarongtham C."/>
            <person name="Vorapreeda T."/>
            <person name="Nookaew I."/>
            <person name="Srisuk T."/>
            <person name="Land M."/>
            <person name="Jeennor S."/>
            <person name="Laoteng K."/>
        </authorList>
    </citation>
    <scope>NUCLEOTIDE SEQUENCE [LARGE SCALE GENOMIC DNA]</scope>
    <source>
        <strain evidence="25 26">BCC7051</strain>
    </source>
</reference>
<evidence type="ECO:0000256" key="14">
    <source>
        <dbReference type="ARBA" id="ARBA00023098"/>
    </source>
</evidence>
<organism evidence="25 26">
    <name type="scientific">Aspergillus oryzae</name>
    <name type="common">Yellow koji mold</name>
    <dbReference type="NCBI Taxonomy" id="5062"/>
    <lineage>
        <taxon>Eukaryota</taxon>
        <taxon>Fungi</taxon>
        <taxon>Dikarya</taxon>
        <taxon>Ascomycota</taxon>
        <taxon>Pezizomycotina</taxon>
        <taxon>Eurotiomycetes</taxon>
        <taxon>Eurotiomycetidae</taxon>
        <taxon>Eurotiales</taxon>
        <taxon>Aspergillaceae</taxon>
        <taxon>Aspergillus</taxon>
        <taxon>Aspergillus subgen. Circumdati</taxon>
    </lineage>
</organism>
<evidence type="ECO:0000256" key="13">
    <source>
        <dbReference type="ARBA" id="ARBA00022989"/>
    </source>
</evidence>
<evidence type="ECO:0000256" key="20">
    <source>
        <dbReference type="ARBA" id="ARBA00023326"/>
    </source>
</evidence>
<evidence type="ECO:0000256" key="10">
    <source>
        <dbReference type="ARBA" id="ARBA00022729"/>
    </source>
</evidence>
<dbReference type="GO" id="GO:0005576">
    <property type="term" value="C:extracellular region"/>
    <property type="evidence" value="ECO:0007669"/>
    <property type="project" value="UniProtKB-SubCell"/>
</dbReference>
<dbReference type="AlphaFoldDB" id="A0A1S9DXP1"/>
<evidence type="ECO:0000256" key="2">
    <source>
        <dbReference type="ARBA" id="ARBA00004613"/>
    </source>
</evidence>
<keyword evidence="13" id="KW-1133">Transmembrane helix</keyword>
<dbReference type="CDD" id="cd12148">
    <property type="entry name" value="fungal_TF_MHR"/>
    <property type="match status" value="1"/>
</dbReference>
<evidence type="ECO:0000256" key="3">
    <source>
        <dbReference type="ARBA" id="ARBA00004834"/>
    </source>
</evidence>
<dbReference type="PANTHER" id="PTHR43301:SF4">
    <property type="entry name" value="ARABINAN ENDO-1,5-ALPHA-L-ARABINOSIDASE B"/>
    <property type="match status" value="1"/>
</dbReference>
<keyword evidence="6" id="KW-0964">Secreted</keyword>
<evidence type="ECO:0000256" key="11">
    <source>
        <dbReference type="ARBA" id="ARBA00022801"/>
    </source>
</evidence>
<feature type="active site" description="Proton donor" evidence="22">
    <location>
        <position position="258"/>
    </location>
</feature>
<keyword evidence="10" id="KW-0732">Signal</keyword>
<comment type="pathway">
    <text evidence="3">Glycan metabolism; L-arabinan degradation.</text>
</comment>
<name>A0A1S9DXP1_ASPOZ</name>
<keyword evidence="14" id="KW-0443">Lipid metabolism</keyword>
<dbReference type="GO" id="GO:0004553">
    <property type="term" value="F:hydrolase activity, hydrolyzing O-glycosyl compounds"/>
    <property type="evidence" value="ECO:0007669"/>
    <property type="project" value="InterPro"/>
</dbReference>
<evidence type="ECO:0000256" key="15">
    <source>
        <dbReference type="ARBA" id="ARBA00023136"/>
    </source>
</evidence>
<dbReference type="PANTHER" id="PTHR43301">
    <property type="entry name" value="ARABINAN ENDO-1,5-ALPHA-L-ARABINOSIDASE"/>
    <property type="match status" value="1"/>
</dbReference>
<dbReference type="VEuPathDB" id="FungiDB:AO090005001021"/>
<comment type="function">
    <text evidence="21">Endo-1,5-alpha-L-arabinanase involved in degradation of pectin. Its preferred substrate is linear 1,5-alpha-L-arabinan.</text>
</comment>
<keyword evidence="7" id="KW-0858">Xylan degradation</keyword>
<evidence type="ECO:0000256" key="21">
    <source>
        <dbReference type="ARBA" id="ARBA00025221"/>
    </source>
</evidence>
<dbReference type="GO" id="GO:0009922">
    <property type="term" value="F:fatty acid elongase activity"/>
    <property type="evidence" value="ECO:0007669"/>
    <property type="project" value="InterPro"/>
</dbReference>
<evidence type="ECO:0000256" key="22">
    <source>
        <dbReference type="PIRSR" id="PIRSR606710-1"/>
    </source>
</evidence>
<evidence type="ECO:0000256" key="16">
    <source>
        <dbReference type="ARBA" id="ARBA00023160"/>
    </source>
</evidence>
<protein>
    <submittedName>
        <fullName evidence="25">GNS1/SUR4 membrane protein</fullName>
    </submittedName>
</protein>
<dbReference type="GO" id="GO:0045493">
    <property type="term" value="P:xylan catabolic process"/>
    <property type="evidence" value="ECO:0007669"/>
    <property type="project" value="UniProtKB-KW"/>
</dbReference>
<proteinExistence type="inferred from homology"/>
<dbReference type="Pfam" id="PF04616">
    <property type="entry name" value="Glyco_hydro_43"/>
    <property type="match status" value="1"/>
</dbReference>
<feature type="site" description="Important for catalytic activity, responsible for pKa modulation of the active site Glu and correct orientation of both the proton donor and substrate" evidence="23">
    <location>
        <position position="184"/>
    </location>
</feature>
<dbReference type="CDD" id="cd18831">
    <property type="entry name" value="GH43_AnAbnA-like"/>
    <property type="match status" value="1"/>
</dbReference>
<keyword evidence="9" id="KW-0812">Transmembrane</keyword>
<comment type="similarity">
    <text evidence="4">Belongs to the glycosyl hydrolase 43 family.</text>
</comment>
<dbReference type="SUPFAM" id="SSF75005">
    <property type="entry name" value="Arabinanase/levansucrase/invertase"/>
    <property type="match status" value="1"/>
</dbReference>
<keyword evidence="5" id="KW-0444">Lipid biosynthesis</keyword>
<evidence type="ECO:0000256" key="1">
    <source>
        <dbReference type="ARBA" id="ARBA00004141"/>
    </source>
</evidence>
<evidence type="ECO:0000256" key="9">
    <source>
        <dbReference type="ARBA" id="ARBA00022692"/>
    </source>
</evidence>
<evidence type="ECO:0000256" key="23">
    <source>
        <dbReference type="PIRSR" id="PIRSR606710-2"/>
    </source>
</evidence>
<evidence type="ECO:0000256" key="8">
    <source>
        <dbReference type="ARBA" id="ARBA00022679"/>
    </source>
</evidence>
<evidence type="ECO:0000256" key="18">
    <source>
        <dbReference type="ARBA" id="ARBA00023277"/>
    </source>
</evidence>
<dbReference type="InterPro" id="IPR050727">
    <property type="entry name" value="GH43_arabinanases"/>
</dbReference>
<comment type="caution">
    <text evidence="25">The sequence shown here is derived from an EMBL/GenBank/DDBJ whole genome shotgun (WGS) entry which is preliminary data.</text>
</comment>
<dbReference type="InterPro" id="IPR002076">
    <property type="entry name" value="ELO_fam"/>
</dbReference>
<dbReference type="Proteomes" id="UP000190312">
    <property type="component" value="Unassembled WGS sequence"/>
</dbReference>
<keyword evidence="20" id="KW-0624">Polysaccharide degradation</keyword>
<feature type="region of interest" description="Disordered" evidence="24">
    <location>
        <begin position="227"/>
        <end position="252"/>
    </location>
</feature>
<evidence type="ECO:0000256" key="5">
    <source>
        <dbReference type="ARBA" id="ARBA00022516"/>
    </source>
</evidence>
<feature type="active site" description="Proton acceptor" evidence="22">
    <location>
        <position position="64"/>
    </location>
</feature>
<keyword evidence="11" id="KW-0378">Hydrolase</keyword>
<evidence type="ECO:0000256" key="6">
    <source>
        <dbReference type="ARBA" id="ARBA00022525"/>
    </source>
</evidence>
<dbReference type="GO" id="GO:0016020">
    <property type="term" value="C:membrane"/>
    <property type="evidence" value="ECO:0007669"/>
    <property type="project" value="UniProtKB-SubCell"/>
</dbReference>
<evidence type="ECO:0000256" key="17">
    <source>
        <dbReference type="ARBA" id="ARBA00023180"/>
    </source>
</evidence>
<comment type="subcellular location">
    <subcellularLocation>
        <location evidence="1">Membrane</location>
        <topology evidence="1">Multi-pass membrane protein</topology>
    </subcellularLocation>
    <subcellularLocation>
        <location evidence="2">Secreted</location>
    </subcellularLocation>
</comment>
<keyword evidence="12" id="KW-0276">Fatty acid metabolism</keyword>
<keyword evidence="8" id="KW-0808">Transferase</keyword>
<evidence type="ECO:0000256" key="19">
    <source>
        <dbReference type="ARBA" id="ARBA00023295"/>
    </source>
</evidence>
<evidence type="ECO:0000256" key="7">
    <source>
        <dbReference type="ARBA" id="ARBA00022651"/>
    </source>
</evidence>
<dbReference type="VEuPathDB" id="FungiDB:AO090023000165"/>
<keyword evidence="15" id="KW-0472">Membrane</keyword>
<dbReference type="GO" id="GO:0006633">
    <property type="term" value="P:fatty acid biosynthetic process"/>
    <property type="evidence" value="ECO:0007669"/>
    <property type="project" value="UniProtKB-KW"/>
</dbReference>
<dbReference type="Gene3D" id="2.115.10.20">
    <property type="entry name" value="Glycosyl hydrolase domain, family 43"/>
    <property type="match status" value="1"/>
</dbReference>